<organism evidence="1 2">
    <name type="scientific">Paenibacillus spiritus</name>
    <dbReference type="NCBI Taxonomy" id="2496557"/>
    <lineage>
        <taxon>Bacteria</taxon>
        <taxon>Bacillati</taxon>
        <taxon>Bacillota</taxon>
        <taxon>Bacilli</taxon>
        <taxon>Bacillales</taxon>
        <taxon>Paenibacillaceae</taxon>
        <taxon>Paenibacillus</taxon>
    </lineage>
</organism>
<dbReference type="RefSeq" id="WP_150456541.1">
    <property type="nucleotide sequence ID" value="NZ_VYKK01000004.1"/>
</dbReference>
<gene>
    <name evidence="1" type="ORF">F4V43_01835</name>
</gene>
<protein>
    <submittedName>
        <fullName evidence="1">Uncharacterized protein</fullName>
    </submittedName>
</protein>
<accession>A0A5J5GGH4</accession>
<proteinExistence type="predicted"/>
<comment type="caution">
    <text evidence="1">The sequence shown here is derived from an EMBL/GenBank/DDBJ whole genome shotgun (WGS) entry which is preliminary data.</text>
</comment>
<sequence>MTKFYGVATSDNGVSVIIDNLPEVRLQAENEAIRHCAKNGLTFQYIRPAKASEEKGATLTKYKKQRDRVANKR</sequence>
<evidence type="ECO:0000313" key="1">
    <source>
        <dbReference type="EMBL" id="KAA9007251.1"/>
    </source>
</evidence>
<dbReference type="Proteomes" id="UP000367750">
    <property type="component" value="Unassembled WGS sequence"/>
</dbReference>
<dbReference type="OrthoDB" id="2653174at2"/>
<dbReference type="AlphaFoldDB" id="A0A5J5GGH4"/>
<reference evidence="1 2" key="1">
    <citation type="submission" date="2019-09" db="EMBL/GenBank/DDBJ databases">
        <title>Bacillus ochoae sp. nov., Paenibacillus whitsoniae sp. nov., Paenibacillus spiritus sp. nov. Isolated from the Mars Exploration Rover during spacecraft assembly.</title>
        <authorList>
            <person name="Seuylemezian A."/>
            <person name="Vaishampayan P."/>
        </authorList>
    </citation>
    <scope>NUCLEOTIDE SEQUENCE [LARGE SCALE GENOMIC DNA]</scope>
    <source>
        <strain evidence="1 2">MER_111</strain>
    </source>
</reference>
<evidence type="ECO:0000313" key="2">
    <source>
        <dbReference type="Proteomes" id="UP000367750"/>
    </source>
</evidence>
<keyword evidence="2" id="KW-1185">Reference proteome</keyword>
<name>A0A5J5GGH4_9BACL</name>
<dbReference type="EMBL" id="VYKK01000004">
    <property type="protein sequence ID" value="KAA9007251.1"/>
    <property type="molecule type" value="Genomic_DNA"/>
</dbReference>